<dbReference type="InterPro" id="IPR029787">
    <property type="entry name" value="Nucleotide_cyclase"/>
</dbReference>
<evidence type="ECO:0000313" key="4">
    <source>
        <dbReference type="EMBL" id="MBP1932195.1"/>
    </source>
</evidence>
<reference evidence="4 5" key="1">
    <citation type="submission" date="2021-03" db="EMBL/GenBank/DDBJ databases">
        <title>Genomic Encyclopedia of Type Strains, Phase IV (KMG-IV): sequencing the most valuable type-strain genomes for metagenomic binning, comparative biology and taxonomic classification.</title>
        <authorList>
            <person name="Goeker M."/>
        </authorList>
    </citation>
    <scope>NUCLEOTIDE SEQUENCE [LARGE SCALE GENOMIC DNA]</scope>
    <source>
        <strain evidence="4 5">DSM 24738</strain>
    </source>
</reference>
<keyword evidence="1" id="KW-0175">Coiled coil</keyword>
<dbReference type="PROSITE" id="PS50887">
    <property type="entry name" value="GGDEF"/>
    <property type="match status" value="1"/>
</dbReference>
<dbReference type="InterPro" id="IPR050469">
    <property type="entry name" value="Diguanylate_Cyclase"/>
</dbReference>
<evidence type="ECO:0000259" key="3">
    <source>
        <dbReference type="PROSITE" id="PS50887"/>
    </source>
</evidence>
<evidence type="ECO:0000256" key="1">
    <source>
        <dbReference type="SAM" id="Coils"/>
    </source>
</evidence>
<feature type="transmembrane region" description="Helical" evidence="2">
    <location>
        <begin position="216"/>
        <end position="236"/>
    </location>
</feature>
<dbReference type="SUPFAM" id="SSF55073">
    <property type="entry name" value="Nucleotide cyclase"/>
    <property type="match status" value="1"/>
</dbReference>
<feature type="transmembrane region" description="Helical" evidence="2">
    <location>
        <begin position="285"/>
        <end position="303"/>
    </location>
</feature>
<dbReference type="Gene3D" id="2.60.40.2380">
    <property type="match status" value="1"/>
</dbReference>
<dbReference type="NCBIfam" id="TIGR00254">
    <property type="entry name" value="GGDEF"/>
    <property type="match status" value="1"/>
</dbReference>
<dbReference type="PANTHER" id="PTHR45138:SF9">
    <property type="entry name" value="DIGUANYLATE CYCLASE DGCM-RELATED"/>
    <property type="match status" value="1"/>
</dbReference>
<accession>A0ABS4GPJ0</accession>
<feature type="transmembrane region" description="Helical" evidence="2">
    <location>
        <begin position="342"/>
        <end position="364"/>
    </location>
</feature>
<keyword evidence="2" id="KW-0472">Membrane</keyword>
<evidence type="ECO:0000256" key="2">
    <source>
        <dbReference type="SAM" id="Phobius"/>
    </source>
</evidence>
<dbReference type="PANTHER" id="PTHR45138">
    <property type="entry name" value="REGULATORY COMPONENTS OF SENSORY TRANSDUCTION SYSTEM"/>
    <property type="match status" value="1"/>
</dbReference>
<comment type="caution">
    <text evidence="4">The sequence shown here is derived from an EMBL/GenBank/DDBJ whole genome shotgun (WGS) entry which is preliminary data.</text>
</comment>
<evidence type="ECO:0000313" key="5">
    <source>
        <dbReference type="Proteomes" id="UP001519343"/>
    </source>
</evidence>
<name>A0ABS4GPJ0_9BACL</name>
<feature type="transmembrane region" description="Helical" evidence="2">
    <location>
        <begin position="188"/>
        <end position="209"/>
    </location>
</feature>
<dbReference type="SMART" id="SM00267">
    <property type="entry name" value="GGDEF"/>
    <property type="match status" value="1"/>
</dbReference>
<feature type="coiled-coil region" evidence="1">
    <location>
        <begin position="390"/>
        <end position="429"/>
    </location>
</feature>
<feature type="transmembrane region" description="Helical" evidence="2">
    <location>
        <begin position="256"/>
        <end position="273"/>
    </location>
</feature>
<dbReference type="InterPro" id="IPR011623">
    <property type="entry name" value="7TMR_DISM_rcpt_extracell_dom1"/>
</dbReference>
<feature type="transmembrane region" description="Helical" evidence="2">
    <location>
        <begin position="370"/>
        <end position="391"/>
    </location>
</feature>
<feature type="domain" description="GGDEF" evidence="3">
    <location>
        <begin position="464"/>
        <end position="593"/>
    </location>
</feature>
<keyword evidence="5" id="KW-1185">Reference proteome</keyword>
<dbReference type="Pfam" id="PF07696">
    <property type="entry name" value="7TMR-DISMED2"/>
    <property type="match status" value="1"/>
</dbReference>
<dbReference type="Pfam" id="PF07695">
    <property type="entry name" value="7TMR-DISM_7TM"/>
    <property type="match status" value="1"/>
</dbReference>
<dbReference type="InterPro" id="IPR000160">
    <property type="entry name" value="GGDEF_dom"/>
</dbReference>
<dbReference type="Pfam" id="PF00990">
    <property type="entry name" value="GGDEF"/>
    <property type="match status" value="1"/>
</dbReference>
<dbReference type="InterPro" id="IPR043128">
    <property type="entry name" value="Rev_trsase/Diguanyl_cyclase"/>
</dbReference>
<organism evidence="4 5">
    <name type="scientific">Ammoniphilus resinae</name>
    <dbReference type="NCBI Taxonomy" id="861532"/>
    <lineage>
        <taxon>Bacteria</taxon>
        <taxon>Bacillati</taxon>
        <taxon>Bacillota</taxon>
        <taxon>Bacilli</taxon>
        <taxon>Bacillales</taxon>
        <taxon>Paenibacillaceae</taxon>
        <taxon>Aneurinibacillus group</taxon>
        <taxon>Ammoniphilus</taxon>
    </lineage>
</organism>
<dbReference type="InterPro" id="IPR011622">
    <property type="entry name" value="7TMR_DISM_rcpt_extracell_dom2"/>
</dbReference>
<keyword evidence="2" id="KW-0812">Transmembrane</keyword>
<keyword evidence="2" id="KW-1133">Transmembrane helix</keyword>
<sequence length="607" mass="69182">MMNQNVILNLKLGLIITIAIMLAGFSSSPNDQNGSQQAIPLGQHYEVFKDPTGSATITSILSGKYDDQFLPSESKYLFFGYTNDTIWLKLELQKVASEPNSAYWIENIDKLSQIEAYLVNKDGSYTIEKRGVDYLANQPIPYRSFLFHITDPSTHLVYFKLSGNLPITFMSYLHTEQGFIQNSMQYKFWSGIFYGFMASLMLYNLFLFFSIKEKMYLYYVFYIVSFLFYQAAMNTMDLEYLGKWVPAWILERSIPLVYHLLNFCMILFGKEFLTTKQNLPRMNTMLSILSGLSILFFVLVFVLPESYFVDLMAFVLGIVSPICLWIAGLLTMSKGNKAARLYLAGWSILLICITAQVLCLTAVLPFHPSFFEMIPAAAAAMEAILLSLALADKINSLKRQREEEQNLLNQRLERLVSERTKNLEKANARLIKLSTTDFLTQIPNRYQMENYLRVKMQIAEQHATPLSVILMDIDDFKLVNDHYGHDVGDQVLKSVAKIIKHTIRDTDLAGRWGGEEFLIICPNTSLHEAFIVANTLREAIEAHSFPLDQKKTGSFGVATFHKGDQTSQLVIRVDQALYRAKENGRNRVECGVPLAECRPCNWGTLPV</sequence>
<protein>
    <submittedName>
        <fullName evidence="4">Diguanylate cyclase (GGDEF)-like protein</fullName>
    </submittedName>
</protein>
<feature type="transmembrane region" description="Helical" evidence="2">
    <location>
        <begin position="309"/>
        <end position="330"/>
    </location>
</feature>
<gene>
    <name evidence="4" type="ORF">J2Z37_002196</name>
</gene>
<proteinExistence type="predicted"/>
<dbReference type="Proteomes" id="UP001519343">
    <property type="component" value="Unassembled WGS sequence"/>
</dbReference>
<dbReference type="Gene3D" id="3.30.70.270">
    <property type="match status" value="1"/>
</dbReference>
<dbReference type="CDD" id="cd01949">
    <property type="entry name" value="GGDEF"/>
    <property type="match status" value="1"/>
</dbReference>
<dbReference type="EMBL" id="JAGGKT010000005">
    <property type="protein sequence ID" value="MBP1932195.1"/>
    <property type="molecule type" value="Genomic_DNA"/>
</dbReference>